<dbReference type="GO" id="GO:0048812">
    <property type="term" value="P:neuron projection morphogenesis"/>
    <property type="evidence" value="ECO:0007669"/>
    <property type="project" value="TreeGrafter"/>
</dbReference>
<dbReference type="InterPro" id="IPR020408">
    <property type="entry name" value="Nerve_growth_factor-like"/>
</dbReference>
<comment type="caution">
    <text evidence="5">The sequence shown here is derived from an EMBL/GenBank/DDBJ whole genome shotgun (WGS) entry which is preliminary data.</text>
</comment>
<dbReference type="AlphaFoldDB" id="A0A0B2VZK6"/>
<dbReference type="EMBL" id="JPKZ01000522">
    <property type="protein sequence ID" value="KHN86742.1"/>
    <property type="molecule type" value="Genomic_DNA"/>
</dbReference>
<dbReference type="GO" id="GO:0038180">
    <property type="term" value="P:nerve growth factor signaling pathway"/>
    <property type="evidence" value="ECO:0007669"/>
    <property type="project" value="TreeGrafter"/>
</dbReference>
<feature type="domain" description="Nerve growth factor-related" evidence="4">
    <location>
        <begin position="27"/>
        <end position="123"/>
    </location>
</feature>
<keyword evidence="2" id="KW-0339">Growth factor</keyword>
<dbReference type="PANTHER" id="PTHR11589">
    <property type="entry name" value="NERVE GROWTH FACTOR NGF -RELATED"/>
    <property type="match status" value="1"/>
</dbReference>
<sequence>MVVGLLWLPLEISSASLMVLAENEKIDVCSQEYSWTAVEVALTGNGETVRVQQGWQTPQFFYTVRCSASSEQKPCHHIARGIQSVCETRDNIVPAIVLNELGEPAWAMIRIPGQCVCTVTRNSTLNQNPPYSAA</sequence>
<dbReference type="InterPro" id="IPR029034">
    <property type="entry name" value="Cystine-knot_cytokine"/>
</dbReference>
<evidence type="ECO:0000313" key="5">
    <source>
        <dbReference type="EMBL" id="KHN86742.1"/>
    </source>
</evidence>
<keyword evidence="3" id="KW-0732">Signal</keyword>
<feature type="signal peptide" evidence="3">
    <location>
        <begin position="1"/>
        <end position="15"/>
    </location>
</feature>
<dbReference type="GO" id="GO:0007169">
    <property type="term" value="P:cell surface receptor protein tyrosine kinase signaling pathway"/>
    <property type="evidence" value="ECO:0007669"/>
    <property type="project" value="TreeGrafter"/>
</dbReference>
<evidence type="ECO:0000259" key="4">
    <source>
        <dbReference type="Pfam" id="PF00243"/>
    </source>
</evidence>
<dbReference type="GO" id="GO:0008083">
    <property type="term" value="F:growth factor activity"/>
    <property type="evidence" value="ECO:0007669"/>
    <property type="project" value="UniProtKB-KW"/>
</dbReference>
<dbReference type="SUPFAM" id="SSF57501">
    <property type="entry name" value="Cystine-knot cytokines"/>
    <property type="match status" value="1"/>
</dbReference>
<organism evidence="5 6">
    <name type="scientific">Toxocara canis</name>
    <name type="common">Canine roundworm</name>
    <dbReference type="NCBI Taxonomy" id="6265"/>
    <lineage>
        <taxon>Eukaryota</taxon>
        <taxon>Metazoa</taxon>
        <taxon>Ecdysozoa</taxon>
        <taxon>Nematoda</taxon>
        <taxon>Chromadorea</taxon>
        <taxon>Rhabditida</taxon>
        <taxon>Spirurina</taxon>
        <taxon>Ascaridomorpha</taxon>
        <taxon>Ascaridoidea</taxon>
        <taxon>Toxocaridae</taxon>
        <taxon>Toxocara</taxon>
    </lineage>
</organism>
<evidence type="ECO:0000256" key="3">
    <source>
        <dbReference type="SAM" id="SignalP"/>
    </source>
</evidence>
<dbReference type="Gene3D" id="2.10.90.10">
    <property type="entry name" value="Cystine-knot cytokines"/>
    <property type="match status" value="1"/>
</dbReference>
<feature type="chain" id="PRO_5012294348" description="Nerve growth factor-related domain-containing protein" evidence="3">
    <location>
        <begin position="16"/>
        <end position="134"/>
    </location>
</feature>
<comment type="similarity">
    <text evidence="1">Belongs to the NGF-beta family.</text>
</comment>
<dbReference type="OrthoDB" id="5841828at2759"/>
<dbReference type="InterPro" id="IPR002072">
    <property type="entry name" value="Nerve_growth_factor-rel"/>
</dbReference>
<protein>
    <recommendedName>
        <fullName evidence="4">Nerve growth factor-related domain-containing protein</fullName>
    </recommendedName>
</protein>
<evidence type="ECO:0000313" key="6">
    <source>
        <dbReference type="Proteomes" id="UP000031036"/>
    </source>
</evidence>
<dbReference type="Proteomes" id="UP000031036">
    <property type="component" value="Unassembled WGS sequence"/>
</dbReference>
<evidence type="ECO:0000256" key="2">
    <source>
        <dbReference type="ARBA" id="ARBA00023030"/>
    </source>
</evidence>
<evidence type="ECO:0000256" key="1">
    <source>
        <dbReference type="ARBA" id="ARBA00010783"/>
    </source>
</evidence>
<dbReference type="PROSITE" id="PS50270">
    <property type="entry name" value="NGF_2"/>
    <property type="match status" value="1"/>
</dbReference>
<accession>A0A0B2VZK6</accession>
<dbReference type="PANTHER" id="PTHR11589:SF11">
    <property type="entry name" value="PREPRO-NEUROTROPHIN"/>
    <property type="match status" value="1"/>
</dbReference>
<dbReference type="GO" id="GO:0005163">
    <property type="term" value="F:nerve growth factor receptor binding"/>
    <property type="evidence" value="ECO:0007669"/>
    <property type="project" value="TreeGrafter"/>
</dbReference>
<dbReference type="Pfam" id="PF00243">
    <property type="entry name" value="NGF"/>
    <property type="match status" value="1"/>
</dbReference>
<proteinExistence type="inferred from homology"/>
<dbReference type="GO" id="GO:0043524">
    <property type="term" value="P:negative regulation of neuron apoptotic process"/>
    <property type="evidence" value="ECO:0007669"/>
    <property type="project" value="TreeGrafter"/>
</dbReference>
<dbReference type="GO" id="GO:0021675">
    <property type="term" value="P:nerve development"/>
    <property type="evidence" value="ECO:0007669"/>
    <property type="project" value="TreeGrafter"/>
</dbReference>
<name>A0A0B2VZK6_TOXCA</name>
<gene>
    <name evidence="5" type="ORF">Tcan_07030</name>
</gene>
<reference evidence="5 6" key="1">
    <citation type="submission" date="2014-11" db="EMBL/GenBank/DDBJ databases">
        <title>Genetic blueprint of the zoonotic pathogen Toxocara canis.</title>
        <authorList>
            <person name="Zhu X.-Q."/>
            <person name="Korhonen P.K."/>
            <person name="Cai H."/>
            <person name="Young N.D."/>
            <person name="Nejsum P."/>
            <person name="von Samson-Himmelstjerna G."/>
            <person name="Boag P.R."/>
            <person name="Tan P."/>
            <person name="Li Q."/>
            <person name="Min J."/>
            <person name="Yang Y."/>
            <person name="Wang X."/>
            <person name="Fang X."/>
            <person name="Hall R.S."/>
            <person name="Hofmann A."/>
            <person name="Sternberg P.W."/>
            <person name="Jex A.R."/>
            <person name="Gasser R.B."/>
        </authorList>
    </citation>
    <scope>NUCLEOTIDE SEQUENCE [LARGE SCALE GENOMIC DNA]</scope>
    <source>
        <strain evidence="5">PN_DK_2014</strain>
    </source>
</reference>
<keyword evidence="6" id="KW-1185">Reference proteome</keyword>